<reference evidence="2" key="1">
    <citation type="submission" date="2020-02" db="EMBL/GenBank/DDBJ databases">
        <authorList>
            <person name="Meier V. D."/>
        </authorList>
    </citation>
    <scope>NUCLEOTIDE SEQUENCE</scope>
    <source>
        <strain evidence="2">AVDCRST_MAG32</strain>
    </source>
</reference>
<feature type="compositionally biased region" description="Basic residues" evidence="1">
    <location>
        <begin position="123"/>
        <end position="132"/>
    </location>
</feature>
<feature type="compositionally biased region" description="Basic residues" evidence="1">
    <location>
        <begin position="1"/>
        <end position="10"/>
    </location>
</feature>
<feature type="compositionally biased region" description="Basic and acidic residues" evidence="1">
    <location>
        <begin position="48"/>
        <end position="61"/>
    </location>
</feature>
<evidence type="ECO:0000256" key="1">
    <source>
        <dbReference type="SAM" id="MobiDB-lite"/>
    </source>
</evidence>
<dbReference type="AlphaFoldDB" id="A0A6J4MYB2"/>
<feature type="compositionally biased region" description="Low complexity" evidence="1">
    <location>
        <begin position="70"/>
        <end position="85"/>
    </location>
</feature>
<feature type="non-terminal residue" evidence="2">
    <location>
        <position position="1"/>
    </location>
</feature>
<feature type="compositionally biased region" description="Low complexity" evidence="1">
    <location>
        <begin position="93"/>
        <end position="103"/>
    </location>
</feature>
<accession>A0A6J4MYB2</accession>
<gene>
    <name evidence="2" type="ORF">AVDCRST_MAG32-612</name>
</gene>
<feature type="non-terminal residue" evidence="2">
    <location>
        <position position="221"/>
    </location>
</feature>
<evidence type="ECO:0000313" key="2">
    <source>
        <dbReference type="EMBL" id="CAA9369959.1"/>
    </source>
</evidence>
<feature type="region of interest" description="Disordered" evidence="1">
    <location>
        <begin position="1"/>
        <end position="221"/>
    </location>
</feature>
<sequence length="221" mass="23178">DHPPRRRRLHQHDPADARPTGLCRPAPGGDPRRCARGVRRAGLPQGLARRDRGEGGHHPPRDPPPLRVQGPAVRRGAGPAGATGRRGVREQRAPGGTADAAAPDPHRGGQHGPGRTGAVLRGAVRRVRHRGTSRAGVLPPAVRRAPGADLPLARGDLRPVGHPARRRAGRRSVHDHRRDGRTAGPVAAGPRQRGHAGGTRAGDRRAPAALGGPTSRPDRGV</sequence>
<proteinExistence type="predicted"/>
<dbReference type="EMBL" id="CADCUM010000027">
    <property type="protein sequence ID" value="CAA9369959.1"/>
    <property type="molecule type" value="Genomic_DNA"/>
</dbReference>
<feature type="compositionally biased region" description="Basic residues" evidence="1">
    <location>
        <begin position="163"/>
        <end position="175"/>
    </location>
</feature>
<protein>
    <submittedName>
        <fullName evidence="2">Transcriptional regulator, AcrR family</fullName>
    </submittedName>
</protein>
<name>A0A6J4MYB2_9ACTN</name>
<organism evidence="2">
    <name type="scientific">uncultured Nocardioides sp</name>
    <dbReference type="NCBI Taxonomy" id="198441"/>
    <lineage>
        <taxon>Bacteria</taxon>
        <taxon>Bacillati</taxon>
        <taxon>Actinomycetota</taxon>
        <taxon>Actinomycetes</taxon>
        <taxon>Propionibacteriales</taxon>
        <taxon>Nocardioidaceae</taxon>
        <taxon>Nocardioides</taxon>
        <taxon>environmental samples</taxon>
    </lineage>
</organism>